<gene>
    <name evidence="12" type="ORF">DFQ27_005788</name>
</gene>
<feature type="coiled-coil region" evidence="10">
    <location>
        <begin position="190"/>
        <end position="217"/>
    </location>
</feature>
<keyword evidence="4" id="KW-0132">Cell division</keyword>
<dbReference type="Pfam" id="PF03980">
    <property type="entry name" value="Nnf1"/>
    <property type="match status" value="1"/>
</dbReference>
<keyword evidence="9" id="KW-0137">Centromere</keyword>
<dbReference type="GO" id="GO:0000444">
    <property type="term" value="C:MIS12/MIND type complex"/>
    <property type="evidence" value="ECO:0007669"/>
    <property type="project" value="InterPro"/>
</dbReference>
<dbReference type="InterPro" id="IPR007128">
    <property type="entry name" value="PMF1/Nnf1"/>
</dbReference>
<organism evidence="12 13">
    <name type="scientific">Actinomortierella ambigua</name>
    <dbReference type="NCBI Taxonomy" id="1343610"/>
    <lineage>
        <taxon>Eukaryota</taxon>
        <taxon>Fungi</taxon>
        <taxon>Fungi incertae sedis</taxon>
        <taxon>Mucoromycota</taxon>
        <taxon>Mortierellomycotina</taxon>
        <taxon>Mortierellomycetes</taxon>
        <taxon>Mortierellales</taxon>
        <taxon>Mortierellaceae</taxon>
        <taxon>Actinomortierella</taxon>
    </lineage>
</organism>
<dbReference type="PANTHER" id="PTHR15459:SF3">
    <property type="entry name" value="POLYAMINE-MODULATED FACTOR 1"/>
    <property type="match status" value="1"/>
</dbReference>
<evidence type="ECO:0000256" key="10">
    <source>
        <dbReference type="SAM" id="Coils"/>
    </source>
</evidence>
<dbReference type="AlphaFoldDB" id="A0A9P6Q016"/>
<evidence type="ECO:0000256" key="9">
    <source>
        <dbReference type="ARBA" id="ARBA00023328"/>
    </source>
</evidence>
<evidence type="ECO:0000256" key="4">
    <source>
        <dbReference type="ARBA" id="ARBA00022618"/>
    </source>
</evidence>
<evidence type="ECO:0000313" key="13">
    <source>
        <dbReference type="Proteomes" id="UP000807716"/>
    </source>
</evidence>
<dbReference type="GO" id="GO:0051301">
    <property type="term" value="P:cell division"/>
    <property type="evidence" value="ECO:0007669"/>
    <property type="project" value="UniProtKB-KW"/>
</dbReference>
<keyword evidence="7" id="KW-0539">Nucleus</keyword>
<keyword evidence="6" id="KW-0995">Kinetochore</keyword>
<keyword evidence="10" id="KW-0175">Coiled coil</keyword>
<sequence length="266" mass="29660">MPAAASTPPTHTPSTAARIPASQWTSTPPTLDNTAQQRRRNIPVGQNNVEREAGEGAMETDDPYDEQAHQNEEAEEQEPDGPRMTRLRGILAKSLQETLKACNAKAIQECFPHLAQEKPQDLLEAHAKVCEFLQVEVTSEFEEIIKERSVAYKLNALDRLVSEAKSHGRTAGSTALLDLTPEAAVRARVVPAKEAEVQRLKEELERVRLDNRRLGGALNHCTAEQESLKFELDELFQEFQQSYGITSQLPVAEMERLLDATLAEIR</sequence>
<comment type="subcellular location">
    <subcellularLocation>
        <location evidence="2">Chromosome</location>
        <location evidence="2">Centromere</location>
        <location evidence="2">Kinetochore</location>
    </subcellularLocation>
    <subcellularLocation>
        <location evidence="1">Nucleus</location>
    </subcellularLocation>
</comment>
<dbReference type="Proteomes" id="UP000807716">
    <property type="component" value="Unassembled WGS sequence"/>
</dbReference>
<dbReference type="GO" id="GO:0007059">
    <property type="term" value="P:chromosome segregation"/>
    <property type="evidence" value="ECO:0007669"/>
    <property type="project" value="TreeGrafter"/>
</dbReference>
<feature type="compositionally biased region" description="Polar residues" evidence="11">
    <location>
        <begin position="22"/>
        <end position="36"/>
    </location>
</feature>
<evidence type="ECO:0000256" key="7">
    <source>
        <dbReference type="ARBA" id="ARBA00023242"/>
    </source>
</evidence>
<evidence type="ECO:0000313" key="12">
    <source>
        <dbReference type="EMBL" id="KAG0256311.1"/>
    </source>
</evidence>
<evidence type="ECO:0000256" key="5">
    <source>
        <dbReference type="ARBA" id="ARBA00022776"/>
    </source>
</evidence>
<keyword evidence="5" id="KW-0498">Mitosis</keyword>
<evidence type="ECO:0000256" key="3">
    <source>
        <dbReference type="ARBA" id="ARBA00022454"/>
    </source>
</evidence>
<comment type="caution">
    <text evidence="12">The sequence shown here is derived from an EMBL/GenBank/DDBJ whole genome shotgun (WGS) entry which is preliminary data.</text>
</comment>
<dbReference type="PANTHER" id="PTHR15459">
    <property type="entry name" value="POLYAMINE-MODULATED FACTOR 1"/>
    <property type="match status" value="1"/>
</dbReference>
<feature type="region of interest" description="Disordered" evidence="11">
    <location>
        <begin position="1"/>
        <end position="84"/>
    </location>
</feature>
<feature type="compositionally biased region" description="Low complexity" evidence="11">
    <location>
        <begin position="1"/>
        <end position="17"/>
    </location>
</feature>
<evidence type="ECO:0000256" key="11">
    <source>
        <dbReference type="SAM" id="MobiDB-lite"/>
    </source>
</evidence>
<keyword evidence="8" id="KW-0131">Cell cycle</keyword>
<dbReference type="EMBL" id="JAAAJB010000415">
    <property type="protein sequence ID" value="KAG0256311.1"/>
    <property type="molecule type" value="Genomic_DNA"/>
</dbReference>
<accession>A0A9P6Q016</accession>
<dbReference type="GO" id="GO:0005634">
    <property type="term" value="C:nucleus"/>
    <property type="evidence" value="ECO:0007669"/>
    <property type="project" value="UniProtKB-SubCell"/>
</dbReference>
<proteinExistence type="predicted"/>
<dbReference type="OrthoDB" id="18453at2759"/>
<keyword evidence="13" id="KW-1185">Reference proteome</keyword>
<keyword evidence="3" id="KW-0158">Chromosome</keyword>
<name>A0A9P6Q016_9FUNG</name>
<evidence type="ECO:0000256" key="6">
    <source>
        <dbReference type="ARBA" id="ARBA00022838"/>
    </source>
</evidence>
<evidence type="ECO:0000256" key="1">
    <source>
        <dbReference type="ARBA" id="ARBA00004123"/>
    </source>
</evidence>
<evidence type="ECO:0000256" key="2">
    <source>
        <dbReference type="ARBA" id="ARBA00004629"/>
    </source>
</evidence>
<protein>
    <submittedName>
        <fullName evidence="12">Uncharacterized protein</fullName>
    </submittedName>
</protein>
<evidence type="ECO:0000256" key="8">
    <source>
        <dbReference type="ARBA" id="ARBA00023306"/>
    </source>
</evidence>
<reference evidence="12" key="1">
    <citation type="journal article" date="2020" name="Fungal Divers.">
        <title>Resolving the Mortierellaceae phylogeny through synthesis of multi-gene phylogenetics and phylogenomics.</title>
        <authorList>
            <person name="Vandepol N."/>
            <person name="Liber J."/>
            <person name="Desiro A."/>
            <person name="Na H."/>
            <person name="Kennedy M."/>
            <person name="Barry K."/>
            <person name="Grigoriev I.V."/>
            <person name="Miller A.N."/>
            <person name="O'Donnell K."/>
            <person name="Stajich J.E."/>
            <person name="Bonito G."/>
        </authorList>
    </citation>
    <scope>NUCLEOTIDE SEQUENCE</scope>
    <source>
        <strain evidence="12">BC1065</strain>
    </source>
</reference>